<dbReference type="EMBL" id="CP011974">
    <property type="protein sequence ID" value="AWG44160.1"/>
    <property type="molecule type" value="Genomic_DNA"/>
</dbReference>
<reference evidence="3 4" key="1">
    <citation type="journal article" date="2015" name="PLoS ONE">
        <title>Genome Sequence of Bacillus endophyticus and Analysis of Its Companion Mechanism in the Ketogulonigenium vulgare-Bacillus Strain Consortium.</title>
        <authorList>
            <person name="Jia N."/>
            <person name="Du J."/>
            <person name="Ding M.Z."/>
            <person name="Gao F."/>
            <person name="Yuan Y.J."/>
        </authorList>
    </citation>
    <scope>NUCLEOTIDE SEQUENCE [LARGE SCALE GENOMIC DNA]</scope>
    <source>
        <strain evidence="3 4">Hbe603</strain>
    </source>
</reference>
<dbReference type="GO" id="GO:0004519">
    <property type="term" value="F:endonuclease activity"/>
    <property type="evidence" value="ECO:0007669"/>
    <property type="project" value="InterPro"/>
</dbReference>
<dbReference type="Gene3D" id="1.10.30.50">
    <property type="match status" value="1"/>
</dbReference>
<organism evidence="3 4">
    <name type="scientific">Priestia filamentosa</name>
    <dbReference type="NCBI Taxonomy" id="1402861"/>
    <lineage>
        <taxon>Bacteria</taxon>
        <taxon>Bacillati</taxon>
        <taxon>Bacillota</taxon>
        <taxon>Bacilli</taxon>
        <taxon>Bacillales</taxon>
        <taxon>Bacillaceae</taxon>
        <taxon>Priestia</taxon>
    </lineage>
</organism>
<dbReference type="RefSeq" id="WP_048896734.1">
    <property type="nucleotide sequence ID" value="NZ_CP011974.1"/>
</dbReference>
<gene>
    <name evidence="3" type="ORF">BEH_07485</name>
</gene>
<feature type="compositionally biased region" description="Basic and acidic residues" evidence="1">
    <location>
        <begin position="69"/>
        <end position="91"/>
    </location>
</feature>
<evidence type="ECO:0000313" key="4">
    <source>
        <dbReference type="Proteomes" id="UP000036202"/>
    </source>
</evidence>
<dbReference type="Proteomes" id="UP000036202">
    <property type="component" value="Chromosome"/>
</dbReference>
<dbReference type="AlphaFoldDB" id="A0A2S1LZB4"/>
<evidence type="ECO:0000259" key="2">
    <source>
        <dbReference type="SMART" id="SM00507"/>
    </source>
</evidence>
<dbReference type="CDD" id="cd00085">
    <property type="entry name" value="HNHc"/>
    <property type="match status" value="1"/>
</dbReference>
<sequence length="218" mass="27034">MEGKQCKSCLEYKKLEYFYAQKRKSKKKGEYMYYPPECRECTKDRFTRWRKENVIYYRAYIRQRHKRQENKDSTRRSNEERRRNGKYKEWQQNNREKMKEYHENRAMNKTHNITKDEWRVCKEYFDYKCAYCNITENEAKEKQGNYFHREHVDHEGANDLSNCVPSCKSCNSSKYTSDFEHWFKELSGLYTDEKYNKIISWLQKDYKMHVEGVKEDYS</sequence>
<protein>
    <recommendedName>
        <fullName evidence="2">HNH nuclease domain-containing protein</fullName>
    </recommendedName>
</protein>
<dbReference type="InterPro" id="IPR002711">
    <property type="entry name" value="HNH"/>
</dbReference>
<accession>A0A2S1LZB4</accession>
<feature type="region of interest" description="Disordered" evidence="1">
    <location>
        <begin position="65"/>
        <end position="91"/>
    </location>
</feature>
<dbReference type="GO" id="GO:0003676">
    <property type="term" value="F:nucleic acid binding"/>
    <property type="evidence" value="ECO:0007669"/>
    <property type="project" value="InterPro"/>
</dbReference>
<proteinExistence type="predicted"/>
<dbReference type="OrthoDB" id="2666697at2"/>
<dbReference type="KEGG" id="beo:BEH_07485"/>
<dbReference type="InterPro" id="IPR003615">
    <property type="entry name" value="HNH_nuc"/>
</dbReference>
<keyword evidence="4" id="KW-1185">Reference proteome</keyword>
<evidence type="ECO:0000313" key="3">
    <source>
        <dbReference type="EMBL" id="AWG44160.1"/>
    </source>
</evidence>
<dbReference type="Pfam" id="PF01844">
    <property type="entry name" value="HNH"/>
    <property type="match status" value="1"/>
</dbReference>
<reference evidence="4" key="2">
    <citation type="submission" date="2015-06" db="EMBL/GenBank/DDBJ databases">
        <title>Genome Sequence of Bacillus endophyticus and Analysis of its Companion Mechanism in the Ketogulonigenium vulgare-Bacillus strain Consortium.</title>
        <authorList>
            <person name="Jia N."/>
            <person name="Du J."/>
            <person name="Ding M.-Z."/>
            <person name="Gao F."/>
            <person name="Yuan Y.-J."/>
        </authorList>
    </citation>
    <scope>NUCLEOTIDE SEQUENCE [LARGE SCALE GENOMIC DNA]</scope>
    <source>
        <strain evidence="4">Hbe603</strain>
    </source>
</reference>
<name>A0A2S1LZB4_9BACI</name>
<dbReference type="GO" id="GO:0008270">
    <property type="term" value="F:zinc ion binding"/>
    <property type="evidence" value="ECO:0007669"/>
    <property type="project" value="InterPro"/>
</dbReference>
<dbReference type="SMART" id="SM00507">
    <property type="entry name" value="HNHc"/>
    <property type="match status" value="1"/>
</dbReference>
<feature type="domain" description="HNH nuclease" evidence="2">
    <location>
        <begin position="116"/>
        <end position="172"/>
    </location>
</feature>
<evidence type="ECO:0000256" key="1">
    <source>
        <dbReference type="SAM" id="MobiDB-lite"/>
    </source>
</evidence>